<dbReference type="Proteomes" id="UP000184383">
    <property type="component" value="Unassembled WGS sequence"/>
</dbReference>
<name>A0A1L9RXE1_ASPWE</name>
<dbReference type="AlphaFoldDB" id="A0A1L9RXE1"/>
<organism evidence="1 2">
    <name type="scientific">Aspergillus wentii DTO 134E9</name>
    <dbReference type="NCBI Taxonomy" id="1073089"/>
    <lineage>
        <taxon>Eukaryota</taxon>
        <taxon>Fungi</taxon>
        <taxon>Dikarya</taxon>
        <taxon>Ascomycota</taxon>
        <taxon>Pezizomycotina</taxon>
        <taxon>Eurotiomycetes</taxon>
        <taxon>Eurotiomycetidae</taxon>
        <taxon>Eurotiales</taxon>
        <taxon>Aspergillaceae</taxon>
        <taxon>Aspergillus</taxon>
        <taxon>Aspergillus subgen. Cremei</taxon>
    </lineage>
</organism>
<evidence type="ECO:0000313" key="1">
    <source>
        <dbReference type="EMBL" id="OJJ39621.1"/>
    </source>
</evidence>
<keyword evidence="2" id="KW-1185">Reference proteome</keyword>
<accession>A0A1L9RXE1</accession>
<dbReference type="VEuPathDB" id="FungiDB:ASPWEDRAFT_37435"/>
<sequence length="110" mass="12775">MDTLLKARHAQLSSLLGAMTCQRWIRRLFPLRSRSRLRIMQFQASDGFSQVTFACLFQFWDVRRPSKGRYSPRKHVEKQGDGLLSKGKGGYKLKSWTMSFINKTTSNKTD</sequence>
<gene>
    <name evidence="1" type="ORF">ASPWEDRAFT_37435</name>
</gene>
<evidence type="ECO:0000313" key="2">
    <source>
        <dbReference type="Proteomes" id="UP000184383"/>
    </source>
</evidence>
<proteinExistence type="predicted"/>
<dbReference type="RefSeq" id="XP_040693297.1">
    <property type="nucleotide sequence ID" value="XM_040834677.1"/>
</dbReference>
<dbReference type="EMBL" id="KV878210">
    <property type="protein sequence ID" value="OJJ39621.1"/>
    <property type="molecule type" value="Genomic_DNA"/>
</dbReference>
<protein>
    <submittedName>
        <fullName evidence="1">Uncharacterized protein</fullName>
    </submittedName>
</protein>
<reference evidence="2" key="1">
    <citation type="journal article" date="2017" name="Genome Biol.">
        <title>Comparative genomics reveals high biological diversity and specific adaptations in the industrially and medically important fungal genus Aspergillus.</title>
        <authorList>
            <person name="de Vries R.P."/>
            <person name="Riley R."/>
            <person name="Wiebenga A."/>
            <person name="Aguilar-Osorio G."/>
            <person name="Amillis S."/>
            <person name="Uchima C.A."/>
            <person name="Anderluh G."/>
            <person name="Asadollahi M."/>
            <person name="Askin M."/>
            <person name="Barry K."/>
            <person name="Battaglia E."/>
            <person name="Bayram O."/>
            <person name="Benocci T."/>
            <person name="Braus-Stromeyer S.A."/>
            <person name="Caldana C."/>
            <person name="Canovas D."/>
            <person name="Cerqueira G.C."/>
            <person name="Chen F."/>
            <person name="Chen W."/>
            <person name="Choi C."/>
            <person name="Clum A."/>
            <person name="Dos Santos R.A."/>
            <person name="Damasio A.R."/>
            <person name="Diallinas G."/>
            <person name="Emri T."/>
            <person name="Fekete E."/>
            <person name="Flipphi M."/>
            <person name="Freyberg S."/>
            <person name="Gallo A."/>
            <person name="Gournas C."/>
            <person name="Habgood R."/>
            <person name="Hainaut M."/>
            <person name="Harispe M.L."/>
            <person name="Henrissat B."/>
            <person name="Hilden K.S."/>
            <person name="Hope R."/>
            <person name="Hossain A."/>
            <person name="Karabika E."/>
            <person name="Karaffa L."/>
            <person name="Karanyi Z."/>
            <person name="Krasevec N."/>
            <person name="Kuo A."/>
            <person name="Kusch H."/>
            <person name="LaButti K."/>
            <person name="Lagendijk E.L."/>
            <person name="Lapidus A."/>
            <person name="Levasseur A."/>
            <person name="Lindquist E."/>
            <person name="Lipzen A."/>
            <person name="Logrieco A.F."/>
            <person name="MacCabe A."/>
            <person name="Maekelae M.R."/>
            <person name="Malavazi I."/>
            <person name="Melin P."/>
            <person name="Meyer V."/>
            <person name="Mielnichuk N."/>
            <person name="Miskei M."/>
            <person name="Molnar A.P."/>
            <person name="Mule G."/>
            <person name="Ngan C.Y."/>
            <person name="Orejas M."/>
            <person name="Orosz E."/>
            <person name="Ouedraogo J.P."/>
            <person name="Overkamp K.M."/>
            <person name="Park H.-S."/>
            <person name="Perrone G."/>
            <person name="Piumi F."/>
            <person name="Punt P.J."/>
            <person name="Ram A.F."/>
            <person name="Ramon A."/>
            <person name="Rauscher S."/>
            <person name="Record E."/>
            <person name="Riano-Pachon D.M."/>
            <person name="Robert V."/>
            <person name="Roehrig J."/>
            <person name="Ruller R."/>
            <person name="Salamov A."/>
            <person name="Salih N.S."/>
            <person name="Samson R.A."/>
            <person name="Sandor E."/>
            <person name="Sanguinetti M."/>
            <person name="Schuetze T."/>
            <person name="Sepcic K."/>
            <person name="Shelest E."/>
            <person name="Sherlock G."/>
            <person name="Sophianopoulou V."/>
            <person name="Squina F.M."/>
            <person name="Sun H."/>
            <person name="Susca A."/>
            <person name="Todd R.B."/>
            <person name="Tsang A."/>
            <person name="Unkles S.E."/>
            <person name="van de Wiele N."/>
            <person name="van Rossen-Uffink D."/>
            <person name="Oliveira J.V."/>
            <person name="Vesth T.C."/>
            <person name="Visser J."/>
            <person name="Yu J.-H."/>
            <person name="Zhou M."/>
            <person name="Andersen M.R."/>
            <person name="Archer D.B."/>
            <person name="Baker S.E."/>
            <person name="Benoit I."/>
            <person name="Brakhage A.A."/>
            <person name="Braus G.H."/>
            <person name="Fischer R."/>
            <person name="Frisvad J.C."/>
            <person name="Goldman G.H."/>
            <person name="Houbraken J."/>
            <person name="Oakley B."/>
            <person name="Pocsi I."/>
            <person name="Scazzocchio C."/>
            <person name="Seiboth B."/>
            <person name="vanKuyk P.A."/>
            <person name="Wortman J."/>
            <person name="Dyer P.S."/>
            <person name="Grigoriev I.V."/>
        </authorList>
    </citation>
    <scope>NUCLEOTIDE SEQUENCE [LARGE SCALE GENOMIC DNA]</scope>
    <source>
        <strain evidence="2">DTO 134E9</strain>
    </source>
</reference>
<dbReference type="GeneID" id="63750525"/>